<feature type="domain" description="SF4 helicase" evidence="14">
    <location>
        <begin position="194"/>
        <end position="462"/>
    </location>
</feature>
<evidence type="ECO:0000256" key="6">
    <source>
        <dbReference type="ARBA" id="ARBA00022806"/>
    </source>
</evidence>
<evidence type="ECO:0000256" key="13">
    <source>
        <dbReference type="RuleBase" id="RU362085"/>
    </source>
</evidence>
<dbReference type="InterPro" id="IPR003593">
    <property type="entry name" value="AAA+_ATPase"/>
</dbReference>
<dbReference type="InterPro" id="IPR019889">
    <property type="entry name" value="DNA_helicase_DnaB-like_phg"/>
</dbReference>
<dbReference type="PANTHER" id="PTHR30153">
    <property type="entry name" value="REPLICATIVE DNA HELICASE DNAB"/>
    <property type="match status" value="1"/>
</dbReference>
<dbReference type="InterPro" id="IPR007692">
    <property type="entry name" value="DNA_helicase_DnaB"/>
</dbReference>
<dbReference type="Gene3D" id="1.10.860.10">
    <property type="entry name" value="DNAb Helicase, Chain A"/>
    <property type="match status" value="1"/>
</dbReference>
<accession>A0A839HPA9</accession>
<keyword evidence="6 13" id="KW-0347">Helicase</keyword>
<dbReference type="InterPro" id="IPR036185">
    <property type="entry name" value="DNA_heli_DnaB-like_N_sf"/>
</dbReference>
<dbReference type="GO" id="GO:0005524">
    <property type="term" value="F:ATP binding"/>
    <property type="evidence" value="ECO:0007669"/>
    <property type="project" value="UniProtKB-UniRule"/>
</dbReference>
<evidence type="ECO:0000256" key="12">
    <source>
        <dbReference type="NCBIfam" id="TIGR00665"/>
    </source>
</evidence>
<dbReference type="Gene3D" id="3.40.50.300">
    <property type="entry name" value="P-loop containing nucleotide triphosphate hydrolases"/>
    <property type="match status" value="1"/>
</dbReference>
<keyword evidence="7 13" id="KW-0067">ATP-binding</keyword>
<dbReference type="GO" id="GO:0043139">
    <property type="term" value="F:5'-3' DNA helicase activity"/>
    <property type="evidence" value="ECO:0007669"/>
    <property type="project" value="UniProtKB-EC"/>
</dbReference>
<dbReference type="SMART" id="SM00382">
    <property type="entry name" value="AAA"/>
    <property type="match status" value="1"/>
</dbReference>
<keyword evidence="4 13" id="KW-0547">Nucleotide-binding</keyword>
<evidence type="ECO:0000313" key="15">
    <source>
        <dbReference type="EMBL" id="MBB1161270.1"/>
    </source>
</evidence>
<dbReference type="GO" id="GO:0016787">
    <property type="term" value="F:hydrolase activity"/>
    <property type="evidence" value="ECO:0007669"/>
    <property type="project" value="UniProtKB-KW"/>
</dbReference>
<dbReference type="NCBIfam" id="TIGR03600">
    <property type="entry name" value="phage_DnaB"/>
    <property type="match status" value="1"/>
</dbReference>
<sequence length="468" mass="50995">MTALLDSSAPPDAEVARLRVPPHSIEAEQSVLGGLLIDNSAWDRAGDLLNDSDFYRHEHRLIYAAIGALIGQAKPADVITVHEQLTSLGKAEQVGGLVYLNALAQSVPSAANLRRYAEIVRERAVLRKLVATSDEIATAAFNPQGRPVSTILDEAENKILRIGEEGSRNRNGFQSMDSLVVQLLDRVQELADHGADDVTGVRTGFYDLDKMTAGLQPGDMVVLAARPSMGKTAFALNIAEHVAVQEGLPAVVFSMEMGAAQLALRMVGSLGRIDQQHLRTGKLADHEWGQLSEAVERLRNVSLFIDETPGLTPAELRARARRQARTCGKLGLIVIDYLQLMTGSGGSEENRATELGEISRGLKSLAKELQCPVIALSQLNRSVESRTDKRPMMSDLRESGAIEQDADVIMFIYRDEYYTKDACKEPGVAEIIIAKQRNGPVGTVKLAFVRPLTRFENLAPGYIGVDHE</sequence>
<keyword evidence="3 13" id="KW-0235">DNA replication</keyword>
<keyword evidence="2 13" id="KW-0639">Primosome</keyword>
<dbReference type="PANTHER" id="PTHR30153:SF2">
    <property type="entry name" value="REPLICATIVE DNA HELICASE"/>
    <property type="match status" value="1"/>
</dbReference>
<proteinExistence type="inferred from homology"/>
<dbReference type="InterPro" id="IPR016136">
    <property type="entry name" value="DNA_helicase_N/primase_C"/>
</dbReference>
<comment type="similarity">
    <text evidence="1 13">Belongs to the helicase family. DnaB subfamily.</text>
</comment>
<evidence type="ECO:0000256" key="10">
    <source>
        <dbReference type="ARBA" id="ARBA00044932"/>
    </source>
</evidence>
<evidence type="ECO:0000256" key="11">
    <source>
        <dbReference type="ARBA" id="ARBA00048954"/>
    </source>
</evidence>
<comment type="catalytic activity">
    <reaction evidence="11 13">
        <text>ATP + H2O = ADP + phosphate + H(+)</text>
        <dbReference type="Rhea" id="RHEA:13065"/>
        <dbReference type="ChEBI" id="CHEBI:15377"/>
        <dbReference type="ChEBI" id="CHEBI:15378"/>
        <dbReference type="ChEBI" id="CHEBI:30616"/>
        <dbReference type="ChEBI" id="CHEBI:43474"/>
        <dbReference type="ChEBI" id="CHEBI:456216"/>
        <dbReference type="EC" id="5.6.2.3"/>
    </reaction>
</comment>
<dbReference type="GO" id="GO:0003677">
    <property type="term" value="F:DNA binding"/>
    <property type="evidence" value="ECO:0007669"/>
    <property type="project" value="UniProtKB-UniRule"/>
</dbReference>
<dbReference type="Proteomes" id="UP000586093">
    <property type="component" value="Unassembled WGS sequence"/>
</dbReference>
<dbReference type="PROSITE" id="PS51199">
    <property type="entry name" value="SF4_HELICASE"/>
    <property type="match status" value="1"/>
</dbReference>
<evidence type="ECO:0000256" key="2">
    <source>
        <dbReference type="ARBA" id="ARBA00022515"/>
    </source>
</evidence>
<evidence type="ECO:0000256" key="7">
    <source>
        <dbReference type="ARBA" id="ARBA00022840"/>
    </source>
</evidence>
<dbReference type="SUPFAM" id="SSF48024">
    <property type="entry name" value="N-terminal domain of DnaB helicase"/>
    <property type="match status" value="1"/>
</dbReference>
<dbReference type="EMBL" id="JACIVI010000001">
    <property type="protein sequence ID" value="MBB1161270.1"/>
    <property type="molecule type" value="Genomic_DNA"/>
</dbReference>
<reference evidence="15 16" key="1">
    <citation type="submission" date="2020-08" db="EMBL/GenBank/DDBJ databases">
        <title>Aquariorum lacteus gen. nov., sp. nov., a new member of the family Comamonadaceae, isolated from freshwater aquarium.</title>
        <authorList>
            <person name="Chun S.-J."/>
        </authorList>
    </citation>
    <scope>NUCLEOTIDE SEQUENCE [LARGE SCALE GENOMIC DNA]</scope>
    <source>
        <strain evidence="15 16">SJAQ100</strain>
    </source>
</reference>
<dbReference type="GO" id="GO:0042802">
    <property type="term" value="F:identical protein binding"/>
    <property type="evidence" value="ECO:0007669"/>
    <property type="project" value="UniProtKB-ARBA"/>
</dbReference>
<dbReference type="GO" id="GO:0006269">
    <property type="term" value="P:DNA replication, synthesis of primer"/>
    <property type="evidence" value="ECO:0007669"/>
    <property type="project" value="UniProtKB-UniRule"/>
</dbReference>
<evidence type="ECO:0000256" key="1">
    <source>
        <dbReference type="ARBA" id="ARBA00008428"/>
    </source>
</evidence>
<keyword evidence="5 13" id="KW-0378">Hydrolase</keyword>
<evidence type="ECO:0000256" key="3">
    <source>
        <dbReference type="ARBA" id="ARBA00022705"/>
    </source>
</evidence>
<keyword evidence="9" id="KW-0413">Isomerase</keyword>
<dbReference type="InterPro" id="IPR007693">
    <property type="entry name" value="DNA_helicase_DnaB-like_N"/>
</dbReference>
<evidence type="ECO:0000259" key="14">
    <source>
        <dbReference type="PROSITE" id="PS51199"/>
    </source>
</evidence>
<dbReference type="FunFam" id="3.40.50.300:FF:000076">
    <property type="entry name" value="Replicative DNA helicase"/>
    <property type="match status" value="1"/>
</dbReference>
<comment type="caution">
    <text evidence="15">The sequence shown here is derived from an EMBL/GenBank/DDBJ whole genome shotgun (WGS) entry which is preliminary data.</text>
</comment>
<protein>
    <recommendedName>
        <fullName evidence="12 13">Replicative DNA helicase</fullName>
        <ecNumber evidence="12 13">5.6.2.3</ecNumber>
    </recommendedName>
</protein>
<dbReference type="Pfam" id="PF03796">
    <property type="entry name" value="DnaB_C"/>
    <property type="match status" value="1"/>
</dbReference>
<keyword evidence="8 13" id="KW-0238">DNA-binding</keyword>
<dbReference type="GO" id="GO:1990077">
    <property type="term" value="C:primosome complex"/>
    <property type="evidence" value="ECO:0007669"/>
    <property type="project" value="UniProtKB-UniRule"/>
</dbReference>
<gene>
    <name evidence="15" type="primary">dnaB</name>
    <name evidence="15" type="ORF">H4F90_04660</name>
</gene>
<comment type="function">
    <text evidence="10 13">The main replicative DNA helicase, it participates in initiation and elongation during chromosome replication. Travels ahead of the DNA replisome, separating dsDNA into templates for DNA synthesis. A processive ATP-dependent 5'-3' DNA helicase it has DNA-dependent ATPase activity.</text>
</comment>
<dbReference type="SUPFAM" id="SSF52540">
    <property type="entry name" value="P-loop containing nucleoside triphosphate hydrolases"/>
    <property type="match status" value="1"/>
</dbReference>
<evidence type="ECO:0000313" key="16">
    <source>
        <dbReference type="Proteomes" id="UP000586093"/>
    </source>
</evidence>
<dbReference type="NCBIfam" id="NF004384">
    <property type="entry name" value="PRK05748.1"/>
    <property type="match status" value="1"/>
</dbReference>
<dbReference type="NCBIfam" id="TIGR00665">
    <property type="entry name" value="DnaB"/>
    <property type="match status" value="1"/>
</dbReference>
<dbReference type="GO" id="GO:0005829">
    <property type="term" value="C:cytosol"/>
    <property type="evidence" value="ECO:0007669"/>
    <property type="project" value="TreeGrafter"/>
</dbReference>
<evidence type="ECO:0000256" key="4">
    <source>
        <dbReference type="ARBA" id="ARBA00022741"/>
    </source>
</evidence>
<keyword evidence="16" id="KW-1185">Reference proteome</keyword>
<evidence type="ECO:0000256" key="9">
    <source>
        <dbReference type="ARBA" id="ARBA00023235"/>
    </source>
</evidence>
<dbReference type="EC" id="5.6.2.3" evidence="12 13"/>
<evidence type="ECO:0000256" key="8">
    <source>
        <dbReference type="ARBA" id="ARBA00023125"/>
    </source>
</evidence>
<name>A0A839HPA9_9BURK</name>
<dbReference type="CDD" id="cd00984">
    <property type="entry name" value="DnaB_C"/>
    <property type="match status" value="1"/>
</dbReference>
<dbReference type="RefSeq" id="WP_182661914.1">
    <property type="nucleotide sequence ID" value="NZ_JACIVI010000001.1"/>
</dbReference>
<dbReference type="Pfam" id="PF00772">
    <property type="entry name" value="DnaB"/>
    <property type="match status" value="1"/>
</dbReference>
<evidence type="ECO:0000256" key="5">
    <source>
        <dbReference type="ARBA" id="ARBA00022801"/>
    </source>
</evidence>
<organism evidence="15 16">
    <name type="scientific">Aquariibacter albus</name>
    <dbReference type="NCBI Taxonomy" id="2759899"/>
    <lineage>
        <taxon>Bacteria</taxon>
        <taxon>Pseudomonadati</taxon>
        <taxon>Pseudomonadota</taxon>
        <taxon>Betaproteobacteria</taxon>
        <taxon>Burkholderiales</taxon>
        <taxon>Sphaerotilaceae</taxon>
        <taxon>Aquariibacter</taxon>
    </lineage>
</organism>
<dbReference type="InterPro" id="IPR007694">
    <property type="entry name" value="DNA_helicase_DnaB-like_C"/>
</dbReference>
<dbReference type="AlphaFoldDB" id="A0A839HPA9"/>
<dbReference type="FunFam" id="1.10.860.10:FF:000001">
    <property type="entry name" value="Replicative DNA helicase"/>
    <property type="match status" value="1"/>
</dbReference>
<dbReference type="InterPro" id="IPR027417">
    <property type="entry name" value="P-loop_NTPase"/>
</dbReference>